<dbReference type="Proteomes" id="UP001470230">
    <property type="component" value="Unassembled WGS sequence"/>
</dbReference>
<gene>
    <name evidence="3" type="ORF">M9Y10_005732</name>
</gene>
<name>A0ABR2JCX3_9EUKA</name>
<protein>
    <recommendedName>
        <fullName evidence="5">Tetraspanin family protein</fullName>
    </recommendedName>
</protein>
<accession>A0ABR2JCX3</accession>
<organism evidence="3 4">
    <name type="scientific">Tritrichomonas musculus</name>
    <dbReference type="NCBI Taxonomy" id="1915356"/>
    <lineage>
        <taxon>Eukaryota</taxon>
        <taxon>Metamonada</taxon>
        <taxon>Parabasalia</taxon>
        <taxon>Tritrichomonadida</taxon>
        <taxon>Tritrichomonadidae</taxon>
        <taxon>Tritrichomonas</taxon>
    </lineage>
</organism>
<evidence type="ECO:0000313" key="3">
    <source>
        <dbReference type="EMBL" id="KAK8875564.1"/>
    </source>
</evidence>
<feature type="compositionally biased region" description="Basic and acidic residues" evidence="1">
    <location>
        <begin position="201"/>
        <end position="210"/>
    </location>
</feature>
<feature type="transmembrane region" description="Helical" evidence="2">
    <location>
        <begin position="157"/>
        <end position="181"/>
    </location>
</feature>
<dbReference type="EMBL" id="JAPFFF010000012">
    <property type="protein sequence ID" value="KAK8875564.1"/>
    <property type="molecule type" value="Genomic_DNA"/>
</dbReference>
<keyword evidence="2" id="KW-0472">Membrane</keyword>
<feature type="transmembrane region" description="Helical" evidence="2">
    <location>
        <begin position="12"/>
        <end position="33"/>
    </location>
</feature>
<keyword evidence="2" id="KW-0812">Transmembrane</keyword>
<feature type="transmembrane region" description="Helical" evidence="2">
    <location>
        <begin position="86"/>
        <end position="107"/>
    </location>
</feature>
<feature type="transmembrane region" description="Helical" evidence="2">
    <location>
        <begin position="53"/>
        <end position="74"/>
    </location>
</feature>
<reference evidence="3 4" key="1">
    <citation type="submission" date="2024-04" db="EMBL/GenBank/DDBJ databases">
        <title>Tritrichomonas musculus Genome.</title>
        <authorList>
            <person name="Alves-Ferreira E."/>
            <person name="Grigg M."/>
            <person name="Lorenzi H."/>
            <person name="Galac M."/>
        </authorList>
    </citation>
    <scope>NUCLEOTIDE SEQUENCE [LARGE SCALE GENOMIC DNA]</scope>
    <source>
        <strain evidence="3 4">EAF2021</strain>
    </source>
</reference>
<evidence type="ECO:0000256" key="2">
    <source>
        <dbReference type="SAM" id="Phobius"/>
    </source>
</evidence>
<keyword evidence="2" id="KW-1133">Transmembrane helix</keyword>
<sequence length="210" mass="24110">MKDQKITDILKLSHIILIIYSCLAVGAAGYLVFLDVLCLDTFYPKAVSNRNGILITTLIVTILVLVVLTWLYRFPTFKKHRCLPFAILYVLGVGAVAIVAVTAAFALKRGEKETAYQMIQTYLRNPNSDQKAVEWFISKYQTKIERRHYVAERTTSFVVPFLVVTILWFILQISITTYLVILKPPFSLPKDPRKQDRKRSQRIEDANEPL</sequence>
<comment type="caution">
    <text evidence="3">The sequence shown here is derived from an EMBL/GenBank/DDBJ whole genome shotgun (WGS) entry which is preliminary data.</text>
</comment>
<evidence type="ECO:0000256" key="1">
    <source>
        <dbReference type="SAM" id="MobiDB-lite"/>
    </source>
</evidence>
<proteinExistence type="predicted"/>
<feature type="region of interest" description="Disordered" evidence="1">
    <location>
        <begin position="189"/>
        <end position="210"/>
    </location>
</feature>
<dbReference type="PROSITE" id="PS51257">
    <property type="entry name" value="PROKAR_LIPOPROTEIN"/>
    <property type="match status" value="1"/>
</dbReference>
<keyword evidence="4" id="KW-1185">Reference proteome</keyword>
<evidence type="ECO:0000313" key="4">
    <source>
        <dbReference type="Proteomes" id="UP001470230"/>
    </source>
</evidence>
<evidence type="ECO:0008006" key="5">
    <source>
        <dbReference type="Google" id="ProtNLM"/>
    </source>
</evidence>